<feature type="signal peptide" evidence="1">
    <location>
        <begin position="1"/>
        <end position="21"/>
    </location>
</feature>
<evidence type="ECO:0000313" key="3">
    <source>
        <dbReference type="Proteomes" id="UP000447434"/>
    </source>
</evidence>
<gene>
    <name evidence="2" type="ORF">Lalb_Chr19g0126961</name>
</gene>
<evidence type="ECO:0008006" key="4">
    <source>
        <dbReference type="Google" id="ProtNLM"/>
    </source>
</evidence>
<proteinExistence type="predicted"/>
<evidence type="ECO:0000313" key="2">
    <source>
        <dbReference type="EMBL" id="KAE9592224.1"/>
    </source>
</evidence>
<reference evidence="3" key="1">
    <citation type="journal article" date="2020" name="Nat. Commun.">
        <title>Genome sequence of the cluster root forming white lupin.</title>
        <authorList>
            <person name="Hufnagel B."/>
            <person name="Marques A."/>
            <person name="Soriano A."/>
            <person name="Marques L."/>
            <person name="Divol F."/>
            <person name="Doumas P."/>
            <person name="Sallet E."/>
            <person name="Mancinotti D."/>
            <person name="Carrere S."/>
            <person name="Marande W."/>
            <person name="Arribat S."/>
            <person name="Keller J."/>
            <person name="Huneau C."/>
            <person name="Blein T."/>
            <person name="Aime D."/>
            <person name="Laguerre M."/>
            <person name="Taylor J."/>
            <person name="Schubert V."/>
            <person name="Nelson M."/>
            <person name="Geu-Flores F."/>
            <person name="Crespi M."/>
            <person name="Gallardo-Guerrero K."/>
            <person name="Delaux P.-M."/>
            <person name="Salse J."/>
            <person name="Berges H."/>
            <person name="Guyot R."/>
            <person name="Gouzy J."/>
            <person name="Peret B."/>
        </authorList>
    </citation>
    <scope>NUCLEOTIDE SEQUENCE [LARGE SCALE GENOMIC DNA]</scope>
    <source>
        <strain evidence="3">cv. Amiga</strain>
    </source>
</reference>
<evidence type="ECO:0000256" key="1">
    <source>
        <dbReference type="SAM" id="SignalP"/>
    </source>
</evidence>
<feature type="chain" id="PRO_5025411049" description="Lipoprotein" evidence="1">
    <location>
        <begin position="22"/>
        <end position="46"/>
    </location>
</feature>
<keyword evidence="3" id="KW-1185">Reference proteome</keyword>
<accession>A0A6A4NWM5</accession>
<name>A0A6A4NWM5_LUPAL</name>
<dbReference type="EMBL" id="WOCE01000019">
    <property type="protein sequence ID" value="KAE9592224.1"/>
    <property type="molecule type" value="Genomic_DNA"/>
</dbReference>
<sequence length="46" mass="5391">MFQLFFSTLICSLLFLNCCSEFKGNNELAYKVLKYEVAKHLLLLIM</sequence>
<protein>
    <recommendedName>
        <fullName evidence="4">Lipoprotein</fullName>
    </recommendedName>
</protein>
<dbReference type="AlphaFoldDB" id="A0A6A4NWM5"/>
<keyword evidence="1" id="KW-0732">Signal</keyword>
<comment type="caution">
    <text evidence="2">The sequence shown here is derived from an EMBL/GenBank/DDBJ whole genome shotgun (WGS) entry which is preliminary data.</text>
</comment>
<dbReference type="Proteomes" id="UP000447434">
    <property type="component" value="Chromosome 19"/>
</dbReference>
<organism evidence="2 3">
    <name type="scientific">Lupinus albus</name>
    <name type="common">White lupine</name>
    <name type="synonym">Lupinus termis</name>
    <dbReference type="NCBI Taxonomy" id="3870"/>
    <lineage>
        <taxon>Eukaryota</taxon>
        <taxon>Viridiplantae</taxon>
        <taxon>Streptophyta</taxon>
        <taxon>Embryophyta</taxon>
        <taxon>Tracheophyta</taxon>
        <taxon>Spermatophyta</taxon>
        <taxon>Magnoliopsida</taxon>
        <taxon>eudicotyledons</taxon>
        <taxon>Gunneridae</taxon>
        <taxon>Pentapetalae</taxon>
        <taxon>rosids</taxon>
        <taxon>fabids</taxon>
        <taxon>Fabales</taxon>
        <taxon>Fabaceae</taxon>
        <taxon>Papilionoideae</taxon>
        <taxon>50 kb inversion clade</taxon>
        <taxon>genistoids sensu lato</taxon>
        <taxon>core genistoids</taxon>
        <taxon>Genisteae</taxon>
        <taxon>Lupinus</taxon>
    </lineage>
</organism>